<proteinExistence type="predicted"/>
<dbReference type="Proteomes" id="UP001152300">
    <property type="component" value="Unassembled WGS sequence"/>
</dbReference>
<reference evidence="2" key="1">
    <citation type="submission" date="2022-11" db="EMBL/GenBank/DDBJ databases">
        <title>Genome Resource of Sclerotinia nivalis Strain SnTB1, a Plant Pathogen Isolated from American Ginseng.</title>
        <authorList>
            <person name="Fan S."/>
        </authorList>
    </citation>
    <scope>NUCLEOTIDE SEQUENCE</scope>
    <source>
        <strain evidence="2">SnTB1</strain>
    </source>
</reference>
<protein>
    <submittedName>
        <fullName evidence="2">Uncharacterized protein</fullName>
    </submittedName>
</protein>
<comment type="caution">
    <text evidence="2">The sequence shown here is derived from an EMBL/GenBank/DDBJ whole genome shotgun (WGS) entry which is preliminary data.</text>
</comment>
<keyword evidence="3" id="KW-1185">Reference proteome</keyword>
<gene>
    <name evidence="2" type="ORF">OCU04_007828</name>
</gene>
<feature type="region of interest" description="Disordered" evidence="1">
    <location>
        <begin position="30"/>
        <end position="55"/>
    </location>
</feature>
<accession>A0A9X0AKJ1</accession>
<organism evidence="2 3">
    <name type="scientific">Sclerotinia nivalis</name>
    <dbReference type="NCBI Taxonomy" id="352851"/>
    <lineage>
        <taxon>Eukaryota</taxon>
        <taxon>Fungi</taxon>
        <taxon>Dikarya</taxon>
        <taxon>Ascomycota</taxon>
        <taxon>Pezizomycotina</taxon>
        <taxon>Leotiomycetes</taxon>
        <taxon>Helotiales</taxon>
        <taxon>Sclerotiniaceae</taxon>
        <taxon>Sclerotinia</taxon>
    </lineage>
</organism>
<evidence type="ECO:0000256" key="1">
    <source>
        <dbReference type="SAM" id="MobiDB-lite"/>
    </source>
</evidence>
<evidence type="ECO:0000313" key="2">
    <source>
        <dbReference type="EMBL" id="KAJ8063983.1"/>
    </source>
</evidence>
<dbReference type="AlphaFoldDB" id="A0A9X0AKJ1"/>
<evidence type="ECO:0000313" key="3">
    <source>
        <dbReference type="Proteomes" id="UP001152300"/>
    </source>
</evidence>
<dbReference type="EMBL" id="JAPEIS010000008">
    <property type="protein sequence ID" value="KAJ8063983.1"/>
    <property type="molecule type" value="Genomic_DNA"/>
</dbReference>
<sequence>MSLVLGCFQPLFDFDDDDISRISSPHISYASSSTKAAQEPPLVQHDSKNIPKSQI</sequence>
<name>A0A9X0AKJ1_9HELO</name>